<accession>A0ABX5LMK0</accession>
<evidence type="ECO:0000313" key="2">
    <source>
        <dbReference type="Proteomes" id="UP000245523"/>
    </source>
</evidence>
<dbReference type="PROSITE" id="PS51257">
    <property type="entry name" value="PROKAR_LIPOPROTEIN"/>
    <property type="match status" value="1"/>
</dbReference>
<protein>
    <recommendedName>
        <fullName evidence="3">Lipoprotein</fullName>
    </recommendedName>
</protein>
<evidence type="ECO:0000313" key="1">
    <source>
        <dbReference type="EMBL" id="PWL03522.1"/>
    </source>
</evidence>
<organism evidence="1 2">
    <name type="scientific">Hallerella porci</name>
    <dbReference type="NCBI Taxonomy" id="1945871"/>
    <lineage>
        <taxon>Bacteria</taxon>
        <taxon>Pseudomonadati</taxon>
        <taxon>Fibrobacterota</taxon>
        <taxon>Fibrobacteria</taxon>
        <taxon>Fibrobacterales</taxon>
        <taxon>Fibrobacteraceae</taxon>
        <taxon>Hallerella</taxon>
    </lineage>
</organism>
<sequence>MKRSILLFLVGMFFACSQSDDGPIDIYPDGFDLDGYGYVLSAEIDSGFRFHVQGDTIRLTLDSMWTFGNCFLRNIELHLNFQEDTIAVVTVKLALGNTGITDCPSPIFRPDTTLLIAFPESWKSRNIRELRIEGNSHNDFFVGSEDTSVAANATFKDSILIRKGELRAESISVYLDSSFKNPYKFPRRTFNDTAGVLTVTDSIRVDTFEFRYVNAKCKVIHDTCEVIPDTIWNTSWRRLDTNTVQIRAVCAADTAGDSLVYCKSSNWKIDSTSFSDSVYNYLDTNWFNTNYFVEKIPHCASLDHGDFSGMVSFGRYFTTKHFVFVPASDEKSCGPAAHADWMIFDLKTKKEILDSAKADTLLSAWKKASVGIEKEKSNGTKRR</sequence>
<evidence type="ECO:0008006" key="3">
    <source>
        <dbReference type="Google" id="ProtNLM"/>
    </source>
</evidence>
<name>A0ABX5LMK0_9BACT</name>
<dbReference type="RefSeq" id="WP_106198002.1">
    <property type="nucleotide sequence ID" value="NZ_JAXEIU010000049.1"/>
</dbReference>
<keyword evidence="2" id="KW-1185">Reference proteome</keyword>
<reference evidence="1 2" key="1">
    <citation type="submission" date="2018-05" db="EMBL/GenBank/DDBJ databases">
        <title>Animal gut microbial communities from fecal samples from Wisconsin, USA.</title>
        <authorList>
            <person name="Neumann A."/>
        </authorList>
    </citation>
    <scope>NUCLEOTIDE SEQUENCE [LARGE SCALE GENOMIC DNA]</scope>
    <source>
        <strain evidence="1 2">UWS4</strain>
    </source>
</reference>
<proteinExistence type="predicted"/>
<dbReference type="Proteomes" id="UP000245523">
    <property type="component" value="Unassembled WGS sequence"/>
</dbReference>
<comment type="caution">
    <text evidence="1">The sequence shown here is derived from an EMBL/GenBank/DDBJ whole genome shotgun (WGS) entry which is preliminary data.</text>
</comment>
<gene>
    <name evidence="1" type="ORF">B0H50_10566</name>
</gene>
<dbReference type="EMBL" id="QGHD01000005">
    <property type="protein sequence ID" value="PWL03522.1"/>
    <property type="molecule type" value="Genomic_DNA"/>
</dbReference>